<dbReference type="AlphaFoldDB" id="A0A1M2V4H2"/>
<proteinExistence type="predicted"/>
<dbReference type="Proteomes" id="UP000184267">
    <property type="component" value="Unassembled WGS sequence"/>
</dbReference>
<organism evidence="1 2">
    <name type="scientific">Trametes pubescens</name>
    <name type="common">White-rot fungus</name>
    <dbReference type="NCBI Taxonomy" id="154538"/>
    <lineage>
        <taxon>Eukaryota</taxon>
        <taxon>Fungi</taxon>
        <taxon>Dikarya</taxon>
        <taxon>Basidiomycota</taxon>
        <taxon>Agaricomycotina</taxon>
        <taxon>Agaricomycetes</taxon>
        <taxon>Polyporales</taxon>
        <taxon>Polyporaceae</taxon>
        <taxon>Trametes</taxon>
    </lineage>
</organism>
<dbReference type="EMBL" id="MNAD01001666">
    <property type="protein sequence ID" value="OJT02505.1"/>
    <property type="molecule type" value="Genomic_DNA"/>
</dbReference>
<accession>A0A1M2V4H2</accession>
<comment type="caution">
    <text evidence="1">The sequence shown here is derived from an EMBL/GenBank/DDBJ whole genome shotgun (WGS) entry which is preliminary data.</text>
</comment>
<gene>
    <name evidence="1" type="ORF">TRAPUB_6977</name>
</gene>
<name>A0A1M2V4H2_TRAPU</name>
<dbReference type="STRING" id="154538.A0A1M2V4H2"/>
<keyword evidence="2" id="KW-1185">Reference proteome</keyword>
<reference evidence="1 2" key="1">
    <citation type="submission" date="2016-10" db="EMBL/GenBank/DDBJ databases">
        <title>Genome sequence of the basidiomycete white-rot fungus Trametes pubescens.</title>
        <authorList>
            <person name="Makela M.R."/>
            <person name="Granchi Z."/>
            <person name="Peng M."/>
            <person name="De Vries R.P."/>
            <person name="Grigoriev I."/>
            <person name="Riley R."/>
            <person name="Hilden K."/>
        </authorList>
    </citation>
    <scope>NUCLEOTIDE SEQUENCE [LARGE SCALE GENOMIC DNA]</scope>
    <source>
        <strain evidence="1 2">FBCC735</strain>
    </source>
</reference>
<dbReference type="OrthoDB" id="408373at2759"/>
<sequence>MCVLTLRDAAGAPAIQRPSIEKYLPYAKVVELNVGQWVQFEATEQPNPELESWFEGLGLRSSA</sequence>
<evidence type="ECO:0000313" key="2">
    <source>
        <dbReference type="Proteomes" id="UP000184267"/>
    </source>
</evidence>
<protein>
    <submittedName>
        <fullName evidence="1">Uncharacterized protein</fullName>
    </submittedName>
</protein>
<evidence type="ECO:0000313" key="1">
    <source>
        <dbReference type="EMBL" id="OJT02505.1"/>
    </source>
</evidence>